<proteinExistence type="predicted"/>
<organism evidence="2 3">
    <name type="scientific">Enterocloster asparagiformis</name>
    <dbReference type="NCBI Taxonomy" id="333367"/>
    <lineage>
        <taxon>Bacteria</taxon>
        <taxon>Bacillati</taxon>
        <taxon>Bacillota</taxon>
        <taxon>Clostridia</taxon>
        <taxon>Lachnospirales</taxon>
        <taxon>Lachnospiraceae</taxon>
        <taxon>Enterocloster</taxon>
    </lineage>
</organism>
<evidence type="ECO:0000256" key="1">
    <source>
        <dbReference type="SAM" id="Phobius"/>
    </source>
</evidence>
<dbReference type="OrthoDB" id="6443879at2"/>
<feature type="transmembrane region" description="Helical" evidence="1">
    <location>
        <begin position="128"/>
        <end position="151"/>
    </location>
</feature>
<protein>
    <recommendedName>
        <fullName evidence="4">DUF340 domain-containing protein</fullName>
    </recommendedName>
</protein>
<dbReference type="Proteomes" id="UP000283880">
    <property type="component" value="Unassembled WGS sequence"/>
</dbReference>
<accession>A0A413FKC7</accession>
<evidence type="ECO:0008006" key="4">
    <source>
        <dbReference type="Google" id="ProtNLM"/>
    </source>
</evidence>
<gene>
    <name evidence="2" type="ORF">DWV29_00635</name>
</gene>
<comment type="caution">
    <text evidence="2">The sequence shown here is derived from an EMBL/GenBank/DDBJ whole genome shotgun (WGS) entry which is preliminary data.</text>
</comment>
<dbReference type="AlphaFoldDB" id="A0A413FKC7"/>
<evidence type="ECO:0000313" key="3">
    <source>
        <dbReference type="Proteomes" id="UP000283880"/>
    </source>
</evidence>
<feature type="transmembrane region" description="Helical" evidence="1">
    <location>
        <begin position="39"/>
        <end position="56"/>
    </location>
</feature>
<reference evidence="2 3" key="1">
    <citation type="submission" date="2018-08" db="EMBL/GenBank/DDBJ databases">
        <title>A genome reference for cultivated species of the human gut microbiota.</title>
        <authorList>
            <person name="Zou Y."/>
            <person name="Xue W."/>
            <person name="Luo G."/>
        </authorList>
    </citation>
    <scope>NUCLEOTIDE SEQUENCE [LARGE SCALE GENOMIC DNA]</scope>
    <source>
        <strain evidence="2 3">AF04-15</strain>
    </source>
</reference>
<keyword evidence="1" id="KW-1133">Transmembrane helix</keyword>
<sequence length="157" mass="16645">MDMSAKLENMLNQLKVLILCGLAVLATQAVNLKGELDILPATLGMLIIIAVSIAALKIKEALPLQIPAFAWASLLSLLLTTPWSPVQGLILDLTKQISAGQIGTVILAIAGVSIGCKLDDIKKLSWKIILTAFVVFIGTFFGSALVAELILKLQGII</sequence>
<keyword evidence="1" id="KW-0812">Transmembrane</keyword>
<keyword evidence="1" id="KW-0472">Membrane</keyword>
<evidence type="ECO:0000313" key="2">
    <source>
        <dbReference type="EMBL" id="RGX32758.1"/>
    </source>
</evidence>
<feature type="transmembrane region" description="Helical" evidence="1">
    <location>
        <begin position="97"/>
        <end position="116"/>
    </location>
</feature>
<feature type="transmembrane region" description="Helical" evidence="1">
    <location>
        <begin position="68"/>
        <end position="85"/>
    </location>
</feature>
<dbReference type="EMBL" id="QSBM01000001">
    <property type="protein sequence ID" value="RGX32758.1"/>
    <property type="molecule type" value="Genomic_DNA"/>
</dbReference>
<name>A0A413FKC7_9FIRM</name>